<dbReference type="NCBIfam" id="TIGR00374">
    <property type="entry name" value="flippase-like domain"/>
    <property type="match status" value="1"/>
</dbReference>
<dbReference type="RefSeq" id="WP_258335870.1">
    <property type="nucleotide sequence ID" value="NZ_JANRHJ010000010.1"/>
</dbReference>
<evidence type="ECO:0000256" key="2">
    <source>
        <dbReference type="ARBA" id="ARBA00022475"/>
    </source>
</evidence>
<dbReference type="EMBL" id="JANRHJ010000010">
    <property type="protein sequence ID" value="MCR8874269.1"/>
    <property type="molecule type" value="Genomic_DNA"/>
</dbReference>
<evidence type="ECO:0000313" key="8">
    <source>
        <dbReference type="Proteomes" id="UP001204579"/>
    </source>
</evidence>
<keyword evidence="4 6" id="KW-1133">Transmembrane helix</keyword>
<keyword evidence="5 6" id="KW-0472">Membrane</keyword>
<evidence type="ECO:0000256" key="1">
    <source>
        <dbReference type="ARBA" id="ARBA00004651"/>
    </source>
</evidence>
<feature type="transmembrane region" description="Helical" evidence="6">
    <location>
        <begin position="225"/>
        <end position="243"/>
    </location>
</feature>
<keyword evidence="8" id="KW-1185">Reference proteome</keyword>
<dbReference type="Proteomes" id="UP001204579">
    <property type="component" value="Unassembled WGS sequence"/>
</dbReference>
<feature type="transmembrane region" description="Helical" evidence="6">
    <location>
        <begin position="132"/>
        <end position="154"/>
    </location>
</feature>
<evidence type="ECO:0000256" key="3">
    <source>
        <dbReference type="ARBA" id="ARBA00022692"/>
    </source>
</evidence>
<keyword evidence="2" id="KW-1003">Cell membrane</keyword>
<dbReference type="Pfam" id="PF03706">
    <property type="entry name" value="LPG_synthase_TM"/>
    <property type="match status" value="1"/>
</dbReference>
<reference evidence="7 8" key="1">
    <citation type="submission" date="2022-08" db="EMBL/GenBank/DDBJ databases">
        <authorList>
            <person name="Zeman M."/>
            <person name="Kubasova T."/>
        </authorList>
    </citation>
    <scope>NUCLEOTIDE SEQUENCE [LARGE SCALE GENOMIC DNA]</scope>
    <source>
        <strain evidence="7 8">ET62</strain>
    </source>
</reference>
<dbReference type="PANTHER" id="PTHR39087:SF2">
    <property type="entry name" value="UPF0104 MEMBRANE PROTEIN MJ1595"/>
    <property type="match status" value="1"/>
</dbReference>
<dbReference type="AlphaFoldDB" id="A0AAW5N9R4"/>
<keyword evidence="3 6" id="KW-0812">Transmembrane</keyword>
<feature type="transmembrane region" description="Helical" evidence="6">
    <location>
        <begin position="301"/>
        <end position="328"/>
    </location>
</feature>
<gene>
    <name evidence="7" type="ORF">NW209_09625</name>
</gene>
<evidence type="ECO:0000256" key="5">
    <source>
        <dbReference type="ARBA" id="ARBA00023136"/>
    </source>
</evidence>
<proteinExistence type="predicted"/>
<dbReference type="GO" id="GO:0005886">
    <property type="term" value="C:plasma membrane"/>
    <property type="evidence" value="ECO:0007669"/>
    <property type="project" value="UniProtKB-SubCell"/>
</dbReference>
<evidence type="ECO:0000256" key="6">
    <source>
        <dbReference type="SAM" id="Phobius"/>
    </source>
</evidence>
<evidence type="ECO:0000256" key="4">
    <source>
        <dbReference type="ARBA" id="ARBA00022989"/>
    </source>
</evidence>
<comment type="subcellular location">
    <subcellularLocation>
        <location evidence="1">Cell membrane</location>
        <topology evidence="1">Multi-pass membrane protein</topology>
    </subcellularLocation>
</comment>
<protein>
    <submittedName>
        <fullName evidence="7">Flippase-like domain-containing protein</fullName>
    </submittedName>
</protein>
<feature type="transmembrane region" description="Helical" evidence="6">
    <location>
        <begin position="12"/>
        <end position="31"/>
    </location>
</feature>
<feature type="transmembrane region" description="Helical" evidence="6">
    <location>
        <begin position="51"/>
        <end position="68"/>
    </location>
</feature>
<accession>A0AAW5N9R4</accession>
<feature type="transmembrane region" description="Helical" evidence="6">
    <location>
        <begin position="174"/>
        <end position="194"/>
    </location>
</feature>
<evidence type="ECO:0000313" key="7">
    <source>
        <dbReference type="EMBL" id="MCR8874269.1"/>
    </source>
</evidence>
<dbReference type="PANTHER" id="PTHR39087">
    <property type="entry name" value="UPF0104 MEMBRANE PROTEIN MJ1595"/>
    <property type="match status" value="1"/>
</dbReference>
<dbReference type="InterPro" id="IPR022791">
    <property type="entry name" value="L-PG_synthase/AglD"/>
</dbReference>
<comment type="caution">
    <text evidence="7">The sequence shown here is derived from an EMBL/GenBank/DDBJ whole genome shotgun (WGS) entry which is preliminary data.</text>
</comment>
<organism evidence="7 8">
    <name type="scientific">Phocaeicola barnesiae</name>
    <dbReference type="NCBI Taxonomy" id="376804"/>
    <lineage>
        <taxon>Bacteria</taxon>
        <taxon>Pseudomonadati</taxon>
        <taxon>Bacteroidota</taxon>
        <taxon>Bacteroidia</taxon>
        <taxon>Bacteroidales</taxon>
        <taxon>Bacteroidaceae</taxon>
        <taxon>Phocaeicola</taxon>
    </lineage>
</organism>
<sequence length="334" mass="37881">MERTERKKILNKVWQIGFPLALGVVILVWIYHDFDFQRVWQVLDGGMNYGWMLFSLVFGVFGHLFRGWRWNLTLAPLGEYPKLSDSVYAVFVSYAANLVIPRVGEISRCGILAKYDGVSFSKSLGTVVTERLIDTLCVVLITGVTLLLQSRVFSDFFAKTGTNIGFFTELFTSTNFYITLICILAVILLLVYLLRHLTFFTKVRGILQNIWIGCLSLKHVKNLPLFLFYTVGIWACYFFQFYVTFFCFDFSADLGWMPALVMFVVGSIAVAVPTPNGAGPWHFAVITMMMMYGVNREDAGIFALLVHGIQTFLLILLGIYGLVALPLINKKKKL</sequence>
<name>A0AAW5N9R4_9BACT</name>
<feature type="transmembrane region" description="Helical" evidence="6">
    <location>
        <begin position="255"/>
        <end position="272"/>
    </location>
</feature>